<dbReference type="InterPro" id="IPR037185">
    <property type="entry name" value="EmrE-like"/>
</dbReference>
<feature type="transmembrane region" description="Helical" evidence="6">
    <location>
        <begin position="213"/>
        <end position="232"/>
    </location>
</feature>
<reference evidence="8 9" key="1">
    <citation type="submission" date="2024-02" db="EMBL/GenBank/DDBJ databases">
        <title>Bacteria isolated from the canopy kelp, Nereocystis luetkeana.</title>
        <authorList>
            <person name="Pfister C.A."/>
            <person name="Younker I.T."/>
            <person name="Light S.H."/>
        </authorList>
    </citation>
    <scope>NUCLEOTIDE SEQUENCE [LARGE SCALE GENOMIC DNA]</scope>
    <source>
        <strain evidence="8 9">TI.1.05</strain>
    </source>
</reference>
<evidence type="ECO:0000313" key="8">
    <source>
        <dbReference type="EMBL" id="MEL0630881.1"/>
    </source>
</evidence>
<dbReference type="PANTHER" id="PTHR32322:SF18">
    <property type="entry name" value="S-ADENOSYLMETHIONINE_S-ADENOSYLHOMOCYSTEINE TRANSPORTER"/>
    <property type="match status" value="1"/>
</dbReference>
<evidence type="ECO:0000256" key="4">
    <source>
        <dbReference type="ARBA" id="ARBA00022989"/>
    </source>
</evidence>
<name>A0ABU9GU71_9GAMM</name>
<dbReference type="InterPro" id="IPR000620">
    <property type="entry name" value="EamA_dom"/>
</dbReference>
<feature type="transmembrane region" description="Helical" evidence="6">
    <location>
        <begin position="40"/>
        <end position="61"/>
    </location>
</feature>
<dbReference type="SUPFAM" id="SSF103481">
    <property type="entry name" value="Multidrug resistance efflux transporter EmrE"/>
    <property type="match status" value="2"/>
</dbReference>
<accession>A0ABU9GU71</accession>
<keyword evidence="4 6" id="KW-1133">Transmembrane helix</keyword>
<comment type="caution">
    <text evidence="8">The sequence shown here is derived from an EMBL/GenBank/DDBJ whole genome shotgun (WGS) entry which is preliminary data.</text>
</comment>
<dbReference type="RefSeq" id="WP_341599056.1">
    <property type="nucleotide sequence ID" value="NZ_JBAKAZ010000106.1"/>
</dbReference>
<dbReference type="Pfam" id="PF00892">
    <property type="entry name" value="EamA"/>
    <property type="match status" value="2"/>
</dbReference>
<dbReference type="Proteomes" id="UP001369082">
    <property type="component" value="Unassembled WGS sequence"/>
</dbReference>
<feature type="transmembrane region" description="Helical" evidence="6">
    <location>
        <begin position="154"/>
        <end position="175"/>
    </location>
</feature>
<gene>
    <name evidence="8" type="ORF">V6256_14875</name>
</gene>
<evidence type="ECO:0000256" key="6">
    <source>
        <dbReference type="SAM" id="Phobius"/>
    </source>
</evidence>
<keyword evidence="3 6" id="KW-0812">Transmembrane</keyword>
<dbReference type="PANTHER" id="PTHR32322">
    <property type="entry name" value="INNER MEMBRANE TRANSPORTER"/>
    <property type="match status" value="1"/>
</dbReference>
<feature type="transmembrane region" description="Helical" evidence="6">
    <location>
        <begin position="269"/>
        <end position="288"/>
    </location>
</feature>
<dbReference type="InterPro" id="IPR050638">
    <property type="entry name" value="AA-Vitamin_Transporters"/>
</dbReference>
<evidence type="ECO:0000259" key="7">
    <source>
        <dbReference type="Pfam" id="PF00892"/>
    </source>
</evidence>
<keyword evidence="2" id="KW-1003">Cell membrane</keyword>
<feature type="transmembrane region" description="Helical" evidence="6">
    <location>
        <begin position="12"/>
        <end position="34"/>
    </location>
</feature>
<feature type="transmembrane region" description="Helical" evidence="6">
    <location>
        <begin position="182"/>
        <end position="201"/>
    </location>
</feature>
<evidence type="ECO:0000256" key="3">
    <source>
        <dbReference type="ARBA" id="ARBA00022692"/>
    </source>
</evidence>
<organism evidence="8 9">
    <name type="scientific">Psychromonas aquatilis</name>
    <dbReference type="NCBI Taxonomy" id="2005072"/>
    <lineage>
        <taxon>Bacteria</taxon>
        <taxon>Pseudomonadati</taxon>
        <taxon>Pseudomonadota</taxon>
        <taxon>Gammaproteobacteria</taxon>
        <taxon>Alteromonadales</taxon>
        <taxon>Psychromonadaceae</taxon>
        <taxon>Psychromonas</taxon>
    </lineage>
</organism>
<evidence type="ECO:0000313" key="9">
    <source>
        <dbReference type="Proteomes" id="UP001369082"/>
    </source>
</evidence>
<feature type="domain" description="EamA" evidence="7">
    <location>
        <begin position="11"/>
        <end position="144"/>
    </location>
</feature>
<sequence>MERSIKFDKVTGLLAGLVVVMIWSGWIIISKWGLSRSLTVWDVTGIRFLTAAAIVVVYAVFSKTSLKAIFTLPVVICSLCCGGLYVSASLIGLLISDAANTGVIINGTMPIMCALILYVWKKDRLIRTQYLGITLILVANILLFTSSGGASLSALMWLLLAAFFIAFYSVSMNIWQINIKTILLSVPIINALFFTPIWVFLPSHLNIAPISEIVLQGAYQGIVVSILALFCMSYCINKLGAVSASAIMALVPVTSVLLAIWMLDQTLTLQMAIAIVICSVGIACYSSLQSLLDWLFSGKESESNVIAGK</sequence>
<comment type="subcellular location">
    <subcellularLocation>
        <location evidence="1">Cell membrane</location>
        <topology evidence="1">Multi-pass membrane protein</topology>
    </subcellularLocation>
</comment>
<proteinExistence type="predicted"/>
<feature type="transmembrane region" description="Helical" evidence="6">
    <location>
        <begin position="239"/>
        <end position="263"/>
    </location>
</feature>
<keyword evidence="5 6" id="KW-0472">Membrane</keyword>
<dbReference type="EMBL" id="JBAKAZ010000106">
    <property type="protein sequence ID" value="MEL0630881.1"/>
    <property type="molecule type" value="Genomic_DNA"/>
</dbReference>
<feature type="transmembrane region" description="Helical" evidence="6">
    <location>
        <begin position="130"/>
        <end position="148"/>
    </location>
</feature>
<feature type="transmembrane region" description="Helical" evidence="6">
    <location>
        <begin position="101"/>
        <end position="118"/>
    </location>
</feature>
<protein>
    <submittedName>
        <fullName evidence="8">DMT family transporter</fullName>
    </submittedName>
</protein>
<evidence type="ECO:0000256" key="1">
    <source>
        <dbReference type="ARBA" id="ARBA00004651"/>
    </source>
</evidence>
<evidence type="ECO:0000256" key="5">
    <source>
        <dbReference type="ARBA" id="ARBA00023136"/>
    </source>
</evidence>
<keyword evidence="9" id="KW-1185">Reference proteome</keyword>
<evidence type="ECO:0000256" key="2">
    <source>
        <dbReference type="ARBA" id="ARBA00022475"/>
    </source>
</evidence>
<feature type="transmembrane region" description="Helical" evidence="6">
    <location>
        <begin position="68"/>
        <end position="95"/>
    </location>
</feature>
<feature type="domain" description="EamA" evidence="7">
    <location>
        <begin position="153"/>
        <end position="285"/>
    </location>
</feature>